<dbReference type="AlphaFoldDB" id="A0A137NUR0"/>
<reference evidence="8 9" key="1">
    <citation type="journal article" date="2015" name="Genome Biol. Evol.">
        <title>Phylogenomic analyses indicate that early fungi evolved digesting cell walls of algal ancestors of land plants.</title>
        <authorList>
            <person name="Chang Y."/>
            <person name="Wang S."/>
            <person name="Sekimoto S."/>
            <person name="Aerts A.L."/>
            <person name="Choi C."/>
            <person name="Clum A."/>
            <person name="LaButti K.M."/>
            <person name="Lindquist E.A."/>
            <person name="Yee Ngan C."/>
            <person name="Ohm R.A."/>
            <person name="Salamov A.A."/>
            <person name="Grigoriev I.V."/>
            <person name="Spatafora J.W."/>
            <person name="Berbee M.L."/>
        </authorList>
    </citation>
    <scope>NUCLEOTIDE SEQUENCE [LARGE SCALE GENOMIC DNA]</scope>
    <source>
        <strain evidence="8 9">NRRL 28638</strain>
    </source>
</reference>
<keyword evidence="4" id="KW-0560">Oxidoreductase</keyword>
<keyword evidence="9" id="KW-1185">Reference proteome</keyword>
<organism evidence="8 9">
    <name type="scientific">Conidiobolus coronatus (strain ATCC 28846 / CBS 209.66 / NRRL 28638)</name>
    <name type="common">Delacroixia coronata</name>
    <dbReference type="NCBI Taxonomy" id="796925"/>
    <lineage>
        <taxon>Eukaryota</taxon>
        <taxon>Fungi</taxon>
        <taxon>Fungi incertae sedis</taxon>
        <taxon>Zoopagomycota</taxon>
        <taxon>Entomophthoromycotina</taxon>
        <taxon>Entomophthoromycetes</taxon>
        <taxon>Entomophthorales</taxon>
        <taxon>Ancylistaceae</taxon>
        <taxon>Conidiobolus</taxon>
    </lineage>
</organism>
<dbReference type="GO" id="GO:0004497">
    <property type="term" value="F:monooxygenase activity"/>
    <property type="evidence" value="ECO:0007669"/>
    <property type="project" value="UniProtKB-KW"/>
</dbReference>
<dbReference type="PRINTS" id="PR00385">
    <property type="entry name" value="P450"/>
</dbReference>
<keyword evidence="6" id="KW-0503">Monooxygenase</keyword>
<dbReference type="GO" id="GO:0016705">
    <property type="term" value="F:oxidoreductase activity, acting on paired donors, with incorporation or reduction of molecular oxygen"/>
    <property type="evidence" value="ECO:0007669"/>
    <property type="project" value="InterPro"/>
</dbReference>
<name>A0A137NUR0_CONC2</name>
<evidence type="ECO:0000256" key="1">
    <source>
        <dbReference type="ARBA" id="ARBA00010617"/>
    </source>
</evidence>
<dbReference type="SUPFAM" id="SSF48264">
    <property type="entry name" value="Cytochrome P450"/>
    <property type="match status" value="1"/>
</dbReference>
<evidence type="ECO:0000256" key="7">
    <source>
        <dbReference type="PIRSR" id="PIRSR602401-1"/>
    </source>
</evidence>
<evidence type="ECO:0000256" key="5">
    <source>
        <dbReference type="ARBA" id="ARBA00023004"/>
    </source>
</evidence>
<evidence type="ECO:0000313" key="8">
    <source>
        <dbReference type="EMBL" id="KXN66520.1"/>
    </source>
</evidence>
<keyword evidence="2 7" id="KW-0349">Heme</keyword>
<dbReference type="EMBL" id="KQ964715">
    <property type="protein sequence ID" value="KXN66520.1"/>
    <property type="molecule type" value="Genomic_DNA"/>
</dbReference>
<evidence type="ECO:0000256" key="2">
    <source>
        <dbReference type="ARBA" id="ARBA00022617"/>
    </source>
</evidence>
<dbReference type="OMA" id="HAITREV"/>
<dbReference type="PANTHER" id="PTHR24291:SF50">
    <property type="entry name" value="BIFUNCTIONAL ALBAFLAVENONE MONOOXYGENASE_TERPENE SYNTHASE"/>
    <property type="match status" value="1"/>
</dbReference>
<dbReference type="InterPro" id="IPR050196">
    <property type="entry name" value="Cytochrome_P450_Monoox"/>
</dbReference>
<evidence type="ECO:0000256" key="3">
    <source>
        <dbReference type="ARBA" id="ARBA00022723"/>
    </source>
</evidence>
<dbReference type="InterPro" id="IPR036396">
    <property type="entry name" value="Cyt_P450_sf"/>
</dbReference>
<evidence type="ECO:0000256" key="4">
    <source>
        <dbReference type="ARBA" id="ARBA00023002"/>
    </source>
</evidence>
<dbReference type="InterPro" id="IPR001128">
    <property type="entry name" value="Cyt_P450"/>
</dbReference>
<evidence type="ECO:0000256" key="6">
    <source>
        <dbReference type="ARBA" id="ARBA00023033"/>
    </source>
</evidence>
<protein>
    <submittedName>
        <fullName evidence="8">Cytochrome P450</fullName>
    </submittedName>
</protein>
<dbReference type="InterPro" id="IPR002401">
    <property type="entry name" value="Cyt_P450_E_grp-I"/>
</dbReference>
<comment type="cofactor">
    <cofactor evidence="7">
        <name>heme</name>
        <dbReference type="ChEBI" id="CHEBI:30413"/>
    </cofactor>
</comment>
<dbReference type="STRING" id="796925.A0A137NUR0"/>
<feature type="binding site" description="axial binding residue" evidence="7">
    <location>
        <position position="192"/>
    </location>
    <ligand>
        <name>heme</name>
        <dbReference type="ChEBI" id="CHEBI:30413"/>
    </ligand>
    <ligandPart>
        <name>Fe</name>
        <dbReference type="ChEBI" id="CHEBI:18248"/>
    </ligandPart>
</feature>
<evidence type="ECO:0000313" key="9">
    <source>
        <dbReference type="Proteomes" id="UP000070444"/>
    </source>
</evidence>
<proteinExistence type="inferred from homology"/>
<keyword evidence="3 7" id="KW-0479">Metal-binding</keyword>
<dbReference type="PANTHER" id="PTHR24291">
    <property type="entry name" value="CYTOCHROME P450 FAMILY 4"/>
    <property type="match status" value="1"/>
</dbReference>
<sequence>MDIINKKKEELASGSEKSNQNLISTFLMSNEKTDDQKLTMNEIRDNIIIFILAGHDTTSNTLTSTLYYLARYPEIQDKLRSQILKALENPTPVQIPTIEQLKNIPLLDMVNKESMRAMTTVVSVQRNTTEDYTLSNGLTIPKDTNLWVNLWGIHHNDKAFKNPEEFNPYRFESLSSDDSRNFLSFISGARSCVGNTFSLVEQRVTIAMLLQKFEFSINSNNPDFHKLRLTNNTIIHPVDLHLNIKVRN</sequence>
<dbReference type="Proteomes" id="UP000070444">
    <property type="component" value="Unassembled WGS sequence"/>
</dbReference>
<comment type="similarity">
    <text evidence="1">Belongs to the cytochrome P450 family.</text>
</comment>
<keyword evidence="5 7" id="KW-0408">Iron</keyword>
<dbReference type="GO" id="GO:0005506">
    <property type="term" value="F:iron ion binding"/>
    <property type="evidence" value="ECO:0007669"/>
    <property type="project" value="InterPro"/>
</dbReference>
<dbReference type="OrthoDB" id="1470350at2759"/>
<dbReference type="PRINTS" id="PR00463">
    <property type="entry name" value="EP450I"/>
</dbReference>
<accession>A0A137NUR0</accession>
<dbReference type="GO" id="GO:0020037">
    <property type="term" value="F:heme binding"/>
    <property type="evidence" value="ECO:0007669"/>
    <property type="project" value="InterPro"/>
</dbReference>
<dbReference type="Pfam" id="PF00067">
    <property type="entry name" value="p450"/>
    <property type="match status" value="1"/>
</dbReference>
<dbReference type="Gene3D" id="1.10.630.10">
    <property type="entry name" value="Cytochrome P450"/>
    <property type="match status" value="1"/>
</dbReference>
<gene>
    <name evidence="8" type="ORF">CONCODRAFT_126716</name>
</gene>